<gene>
    <name evidence="9" type="ORF">HGH91_20190</name>
</gene>
<dbReference type="EMBL" id="JABAHZ010000005">
    <property type="protein sequence ID" value="NLR80960.1"/>
    <property type="molecule type" value="Genomic_DNA"/>
</dbReference>
<name>A0A847SCM6_9BACT</name>
<dbReference type="InterPro" id="IPR003838">
    <property type="entry name" value="ABC3_permease_C"/>
</dbReference>
<dbReference type="GO" id="GO:0022857">
    <property type="term" value="F:transmembrane transporter activity"/>
    <property type="evidence" value="ECO:0007669"/>
    <property type="project" value="TreeGrafter"/>
</dbReference>
<protein>
    <submittedName>
        <fullName evidence="9">FtsX-like permease family protein</fullName>
    </submittedName>
</protein>
<dbReference type="InterPro" id="IPR050250">
    <property type="entry name" value="Macrolide_Exporter_MacB"/>
</dbReference>
<feature type="transmembrane region" description="Helical" evidence="6">
    <location>
        <begin position="335"/>
        <end position="356"/>
    </location>
</feature>
<dbReference type="RefSeq" id="WP_168740622.1">
    <property type="nucleotide sequence ID" value="NZ_JABAHZ010000005.1"/>
</dbReference>
<feature type="domain" description="MacB-like periplasmic core" evidence="8">
    <location>
        <begin position="428"/>
        <end position="620"/>
    </location>
</feature>
<comment type="subcellular location">
    <subcellularLocation>
        <location evidence="1">Cell membrane</location>
        <topology evidence="1">Multi-pass membrane protein</topology>
    </subcellularLocation>
</comment>
<dbReference type="PANTHER" id="PTHR30572:SF18">
    <property type="entry name" value="ABC-TYPE MACROLIDE FAMILY EXPORT SYSTEM PERMEASE COMPONENT 2"/>
    <property type="match status" value="1"/>
</dbReference>
<feature type="transmembrane region" description="Helical" evidence="6">
    <location>
        <begin position="371"/>
        <end position="395"/>
    </location>
</feature>
<evidence type="ECO:0000259" key="8">
    <source>
        <dbReference type="Pfam" id="PF12704"/>
    </source>
</evidence>
<feature type="transmembrane region" description="Helical" evidence="6">
    <location>
        <begin position="717"/>
        <end position="735"/>
    </location>
</feature>
<dbReference type="AlphaFoldDB" id="A0A847SCM6"/>
<keyword evidence="4 6" id="KW-1133">Transmembrane helix</keyword>
<evidence type="ECO:0000256" key="2">
    <source>
        <dbReference type="ARBA" id="ARBA00022475"/>
    </source>
</evidence>
<evidence type="ECO:0000256" key="6">
    <source>
        <dbReference type="SAM" id="Phobius"/>
    </source>
</evidence>
<dbReference type="GO" id="GO:0005886">
    <property type="term" value="C:plasma membrane"/>
    <property type="evidence" value="ECO:0007669"/>
    <property type="project" value="UniProtKB-SubCell"/>
</dbReference>
<feature type="transmembrane region" description="Helical" evidence="6">
    <location>
        <begin position="20"/>
        <end position="40"/>
    </location>
</feature>
<dbReference type="PANTHER" id="PTHR30572">
    <property type="entry name" value="MEMBRANE COMPONENT OF TRANSPORTER-RELATED"/>
    <property type="match status" value="1"/>
</dbReference>
<evidence type="ECO:0000256" key="3">
    <source>
        <dbReference type="ARBA" id="ARBA00022692"/>
    </source>
</evidence>
<evidence type="ECO:0000313" key="9">
    <source>
        <dbReference type="EMBL" id="NLR80960.1"/>
    </source>
</evidence>
<comment type="caution">
    <text evidence="9">The sequence shown here is derived from an EMBL/GenBank/DDBJ whole genome shotgun (WGS) entry which is preliminary data.</text>
</comment>
<dbReference type="Proteomes" id="UP000552864">
    <property type="component" value="Unassembled WGS sequence"/>
</dbReference>
<evidence type="ECO:0000313" key="10">
    <source>
        <dbReference type="Proteomes" id="UP000552864"/>
    </source>
</evidence>
<keyword evidence="2" id="KW-1003">Cell membrane</keyword>
<feature type="domain" description="MacB-like periplasmic core" evidence="8">
    <location>
        <begin position="18"/>
        <end position="240"/>
    </location>
</feature>
<evidence type="ECO:0000256" key="5">
    <source>
        <dbReference type="ARBA" id="ARBA00023136"/>
    </source>
</evidence>
<evidence type="ECO:0000256" key="4">
    <source>
        <dbReference type="ARBA" id="ARBA00022989"/>
    </source>
</evidence>
<evidence type="ECO:0000256" key="1">
    <source>
        <dbReference type="ARBA" id="ARBA00004651"/>
    </source>
</evidence>
<feature type="transmembrane region" description="Helical" evidence="6">
    <location>
        <begin position="665"/>
        <end position="689"/>
    </location>
</feature>
<reference evidence="9 10" key="1">
    <citation type="submission" date="2020-04" db="EMBL/GenBank/DDBJ databases">
        <authorList>
            <person name="Yin C."/>
        </authorList>
    </citation>
    <scope>NUCLEOTIDE SEQUENCE [LARGE SCALE GENOMIC DNA]</scope>
    <source>
        <strain evidence="9 10">Ak56</strain>
    </source>
</reference>
<evidence type="ECO:0000259" key="7">
    <source>
        <dbReference type="Pfam" id="PF02687"/>
    </source>
</evidence>
<feature type="transmembrane region" description="Helical" evidence="6">
    <location>
        <begin position="416"/>
        <end position="440"/>
    </location>
</feature>
<feature type="domain" description="ABC3 transporter permease C-terminal" evidence="7">
    <location>
        <begin position="285"/>
        <end position="397"/>
    </location>
</feature>
<feature type="domain" description="ABC3 transporter permease C-terminal" evidence="7">
    <location>
        <begin position="668"/>
        <end position="780"/>
    </location>
</feature>
<dbReference type="InterPro" id="IPR025857">
    <property type="entry name" value="MacB_PCD"/>
</dbReference>
<sequence length="788" mass="86914">MQLFKIAYRNLFNNKGYSAINIIGLATGMAVTLLIGLWIWDELSFNQVHSRHARIAQVMDVQTINGEVNTSEAIAIPLAAALRNDFPGDFKQVALLFPNFVHAVTVGDHKLSQSGVWVQPDLPAMLSLKMISGKQDALKDPSSALITRSLANALFGNTDPIGKGFKLDNRTDLQVGGVFEDLPQSSSFYGTQLFLAWDKALSTLPWMKEAEQQWDSRYWKLYVELNEHADLDKINAKIKNVAQTHLKAGTETLFLHPMDQWRLYNEFKNGQVTGGRIRLIWLFGIIGALVLLLACINFMNLATARSAKRSKEVGVRKAIGATRLQLIWQFMAESLLLSVLSFVGAMALVAGLLPAFNRLTEKQLSIPFSPVLWITMIGFTLLTGLLAGSYPAFYLSSFRPVKVLKGQLPPGRFSLLPRNTLMVVQFSVSIALMIGTVVIYQQIQYGKNRPVGYNRHGLIMVTMSTGEMYGAPYNALRNALLATGAVADMAKSDMPSTSSPAYNTNVQWKGKAPQEEIPFGVIGVTHDYGHTMGWQIKEGRDFSRAYPTDTGTVVLNEAAARLMGDAGAPGEFIQLDGRSTRITGIVKDMIMESPYAPVQPTIFQLRYGMMNALTVRINPQLPMRQALAGMAPVFKQFNPEGPFDYTFTDDAYAQKFSDEERIARLAAVFAVLAIFISCLGVWGLAAFMAEQRTKEIGIRKVLGASVSSVWMLLSKDYVRLVVLSLLLAAPVAYYGMHSWLKNYPYHITLSGWLFAGAGITTLAVTLLTVSYQSLKAALTNPVKSLAAE</sequence>
<keyword evidence="10" id="KW-1185">Reference proteome</keyword>
<proteinExistence type="predicted"/>
<keyword evidence="5 6" id="KW-0472">Membrane</keyword>
<feature type="transmembrane region" description="Helical" evidence="6">
    <location>
        <begin position="279"/>
        <end position="301"/>
    </location>
</feature>
<dbReference type="Pfam" id="PF02687">
    <property type="entry name" value="FtsX"/>
    <property type="match status" value="2"/>
</dbReference>
<accession>A0A847SCM6</accession>
<keyword evidence="3 6" id="KW-0812">Transmembrane</keyword>
<dbReference type="Pfam" id="PF12704">
    <property type="entry name" value="MacB_PCD"/>
    <property type="match status" value="2"/>
</dbReference>
<feature type="transmembrane region" description="Helical" evidence="6">
    <location>
        <begin position="747"/>
        <end position="769"/>
    </location>
</feature>
<organism evidence="9 10">
    <name type="scientific">Chitinophaga eiseniae</name>
    <dbReference type="NCBI Taxonomy" id="634771"/>
    <lineage>
        <taxon>Bacteria</taxon>
        <taxon>Pseudomonadati</taxon>
        <taxon>Bacteroidota</taxon>
        <taxon>Chitinophagia</taxon>
        <taxon>Chitinophagales</taxon>
        <taxon>Chitinophagaceae</taxon>
        <taxon>Chitinophaga</taxon>
    </lineage>
</organism>